<comment type="catalytic activity">
    <reaction evidence="1">
        <text>a 1,2-diacyl-sn-glycero-3-phosphocholine + H2O = a 1,2-diacyl-sn-glycero-3-phosphate + choline + H(+)</text>
        <dbReference type="Rhea" id="RHEA:14445"/>
        <dbReference type="ChEBI" id="CHEBI:15354"/>
        <dbReference type="ChEBI" id="CHEBI:15377"/>
        <dbReference type="ChEBI" id="CHEBI:15378"/>
        <dbReference type="ChEBI" id="CHEBI:57643"/>
        <dbReference type="ChEBI" id="CHEBI:58608"/>
        <dbReference type="EC" id="3.1.4.4"/>
    </reaction>
</comment>
<dbReference type="Gene3D" id="3.30.870.10">
    <property type="entry name" value="Endonuclease Chain A"/>
    <property type="match status" value="2"/>
</dbReference>
<dbReference type="InterPro" id="IPR001736">
    <property type="entry name" value="PLipase_D/transphosphatidylase"/>
</dbReference>
<dbReference type="InterPro" id="IPR025202">
    <property type="entry name" value="PLD-like_dom"/>
</dbReference>
<gene>
    <name evidence="8" type="ORF">SAMN02799620_00312</name>
</gene>
<dbReference type="GO" id="GO:0006793">
    <property type="term" value="P:phosphorus metabolic process"/>
    <property type="evidence" value="ECO:0007669"/>
    <property type="project" value="UniProtKB-ARBA"/>
</dbReference>
<evidence type="ECO:0000313" key="9">
    <source>
        <dbReference type="Proteomes" id="UP000199707"/>
    </source>
</evidence>
<dbReference type="Pfam" id="PF13091">
    <property type="entry name" value="PLDc_2"/>
    <property type="match status" value="2"/>
</dbReference>
<comment type="similarity">
    <text evidence="2">Belongs to the phospholipase D family.</text>
</comment>
<dbReference type="GO" id="GO:0016891">
    <property type="term" value="F:RNA endonuclease activity producing 5'-phosphomonoesters, hydrolytic mechanism"/>
    <property type="evidence" value="ECO:0007669"/>
    <property type="project" value="TreeGrafter"/>
</dbReference>
<evidence type="ECO:0000259" key="7">
    <source>
        <dbReference type="PROSITE" id="PS50035"/>
    </source>
</evidence>
<organism evidence="8 9">
    <name type="scientific">Mycolicibacterium fluoranthenivorans</name>
    <dbReference type="NCBI Taxonomy" id="258505"/>
    <lineage>
        <taxon>Bacteria</taxon>
        <taxon>Bacillati</taxon>
        <taxon>Actinomycetota</taxon>
        <taxon>Actinomycetes</taxon>
        <taxon>Mycobacteriales</taxon>
        <taxon>Mycobacteriaceae</taxon>
        <taxon>Mycolicibacterium</taxon>
    </lineage>
</organism>
<keyword evidence="5" id="KW-0442">Lipid degradation</keyword>
<reference evidence="9" key="1">
    <citation type="submission" date="2016-10" db="EMBL/GenBank/DDBJ databases">
        <authorList>
            <person name="Varghese N."/>
            <person name="Submissions S."/>
        </authorList>
    </citation>
    <scope>NUCLEOTIDE SEQUENCE [LARGE SCALE GENOMIC DNA]</scope>
    <source>
        <strain evidence="9">UNC267MFSha1.1M11</strain>
    </source>
</reference>
<dbReference type="Proteomes" id="UP000199707">
    <property type="component" value="Unassembled WGS sequence"/>
</dbReference>
<keyword evidence="4" id="KW-0378">Hydrolase</keyword>
<dbReference type="PANTHER" id="PTHR43856">
    <property type="entry name" value="CARDIOLIPIN HYDROLASE"/>
    <property type="match status" value="1"/>
</dbReference>
<dbReference type="PANTHER" id="PTHR43856:SF1">
    <property type="entry name" value="MITOCHONDRIAL CARDIOLIPIN HYDROLASE"/>
    <property type="match status" value="1"/>
</dbReference>
<dbReference type="AlphaFoldDB" id="A0A1G4V5U0"/>
<evidence type="ECO:0000256" key="4">
    <source>
        <dbReference type="ARBA" id="ARBA00022801"/>
    </source>
</evidence>
<dbReference type="InterPro" id="IPR051406">
    <property type="entry name" value="PLD_domain"/>
</dbReference>
<dbReference type="RefSeq" id="WP_235632638.1">
    <property type="nucleotide sequence ID" value="NZ_FMUB01000001.1"/>
</dbReference>
<dbReference type="SUPFAM" id="SSF56024">
    <property type="entry name" value="Phospholipase D/nuclease"/>
    <property type="match status" value="2"/>
</dbReference>
<dbReference type="EC" id="3.1.4.4" evidence="3"/>
<dbReference type="GO" id="GO:0004630">
    <property type="term" value="F:phospholipase D activity"/>
    <property type="evidence" value="ECO:0007669"/>
    <property type="project" value="UniProtKB-EC"/>
</dbReference>
<protein>
    <recommendedName>
        <fullName evidence="3">phospholipase D</fullName>
        <ecNumber evidence="3">3.1.4.4</ecNumber>
    </recommendedName>
</protein>
<evidence type="ECO:0000256" key="6">
    <source>
        <dbReference type="ARBA" id="ARBA00023098"/>
    </source>
</evidence>
<dbReference type="PROSITE" id="PS50035">
    <property type="entry name" value="PLD"/>
    <property type="match status" value="2"/>
</dbReference>
<proteinExistence type="inferred from homology"/>
<feature type="domain" description="PLD phosphodiesterase" evidence="7">
    <location>
        <begin position="369"/>
        <end position="391"/>
    </location>
</feature>
<evidence type="ECO:0000256" key="3">
    <source>
        <dbReference type="ARBA" id="ARBA00012027"/>
    </source>
</evidence>
<dbReference type="GO" id="GO:0016042">
    <property type="term" value="P:lipid catabolic process"/>
    <property type="evidence" value="ECO:0007669"/>
    <property type="project" value="UniProtKB-KW"/>
</dbReference>
<feature type="domain" description="PLD phosphodiesterase" evidence="7">
    <location>
        <begin position="147"/>
        <end position="174"/>
    </location>
</feature>
<dbReference type="CDD" id="cd09128">
    <property type="entry name" value="PLDc_unchar1_2"/>
    <property type="match status" value="1"/>
</dbReference>
<sequence length="461" mass="49961">MPIWTAKTSLLDGGLAAEARDTSSPPALGLVQPEMVPRQCRLAGYLPRQISPVVVRSDIIAYASPDSTYAVTKQLFDEAKRSILIGIYDFTAPHMKQLVLDALARGVRVALMLDIDGADEDKLFDELVDVGVEGVSAPSCANKNIHLFASSHEKVIVIDDEWTLVQSGNYSANSIPLNEADGLAGPQFRTGNRDAGLAVRSRPLAKLFTGILRSDMQASTDAPAVAQPEAEAAQATQVLLERAPSKRPSKLFPSKHFQLDAGLRVQPVLSPDNYMSVVPPLIAAATTSIDIEQQYIKAHQPEVRTLLEAIASARSARPGLKVRIILGRVFSRADLDAEHRNLKLLADDFALKLGTHIRYINTDRLVHCHNKMIVVDDAKVLVSSQNWSDFAVTKNREAGLWVPHSGIAQYFGAVFDTDWGTAFKTPDQIFAGPGATPESLAPEALGAGGFIKVEPGDYQEV</sequence>
<accession>A0A1G4V5U0</accession>
<evidence type="ECO:0000256" key="1">
    <source>
        <dbReference type="ARBA" id="ARBA00000798"/>
    </source>
</evidence>
<name>A0A1G4V5U0_9MYCO</name>
<dbReference type="EMBL" id="FMUB01000001">
    <property type="protein sequence ID" value="SCX01688.1"/>
    <property type="molecule type" value="Genomic_DNA"/>
</dbReference>
<evidence type="ECO:0000313" key="8">
    <source>
        <dbReference type="EMBL" id="SCX01688.1"/>
    </source>
</evidence>
<dbReference type="STRING" id="1502745.SAMN02799620_00312"/>
<evidence type="ECO:0000256" key="5">
    <source>
        <dbReference type="ARBA" id="ARBA00022963"/>
    </source>
</evidence>
<keyword evidence="6" id="KW-0443">Lipid metabolism</keyword>
<evidence type="ECO:0000256" key="2">
    <source>
        <dbReference type="ARBA" id="ARBA00008664"/>
    </source>
</evidence>